<keyword evidence="1" id="KW-0175">Coiled coil</keyword>
<dbReference type="SMART" id="SM00256">
    <property type="entry name" value="FBOX"/>
    <property type="match status" value="1"/>
</dbReference>
<dbReference type="GO" id="GO:0043161">
    <property type="term" value="P:proteasome-mediated ubiquitin-dependent protein catabolic process"/>
    <property type="evidence" value="ECO:0007669"/>
    <property type="project" value="TreeGrafter"/>
</dbReference>
<evidence type="ECO:0000259" key="3">
    <source>
        <dbReference type="PROSITE" id="PS50181"/>
    </source>
</evidence>
<dbReference type="EMBL" id="VXIS01000064">
    <property type="protein sequence ID" value="KAA8908828.1"/>
    <property type="molecule type" value="Genomic_DNA"/>
</dbReference>
<feature type="region of interest" description="Disordered" evidence="2">
    <location>
        <begin position="1098"/>
        <end position="1119"/>
    </location>
</feature>
<dbReference type="InterPro" id="IPR027040">
    <property type="entry name" value="PSMD4"/>
</dbReference>
<keyword evidence="5" id="KW-1185">Reference proteome</keyword>
<dbReference type="OrthoDB" id="2095648at2759"/>
<proteinExistence type="predicted"/>
<feature type="compositionally biased region" description="Polar residues" evidence="2">
    <location>
        <begin position="1175"/>
        <end position="1187"/>
    </location>
</feature>
<dbReference type="CDD" id="cd09917">
    <property type="entry name" value="F-box_SF"/>
    <property type="match status" value="1"/>
</dbReference>
<name>A0A5J5EZV0_9PEZI</name>
<feature type="compositionally biased region" description="Basic residues" evidence="2">
    <location>
        <begin position="1247"/>
        <end position="1256"/>
    </location>
</feature>
<feature type="region of interest" description="Disordered" evidence="2">
    <location>
        <begin position="895"/>
        <end position="938"/>
    </location>
</feature>
<organism evidence="4 5">
    <name type="scientific">Sphaerosporella brunnea</name>
    <dbReference type="NCBI Taxonomy" id="1250544"/>
    <lineage>
        <taxon>Eukaryota</taxon>
        <taxon>Fungi</taxon>
        <taxon>Dikarya</taxon>
        <taxon>Ascomycota</taxon>
        <taxon>Pezizomycotina</taxon>
        <taxon>Pezizomycetes</taxon>
        <taxon>Pezizales</taxon>
        <taxon>Pyronemataceae</taxon>
        <taxon>Sphaerosporella</taxon>
    </lineage>
</organism>
<feature type="compositionally biased region" description="Low complexity" evidence="2">
    <location>
        <begin position="1001"/>
        <end position="1014"/>
    </location>
</feature>
<dbReference type="PROSITE" id="PS50181">
    <property type="entry name" value="FBOX"/>
    <property type="match status" value="1"/>
</dbReference>
<evidence type="ECO:0000256" key="1">
    <source>
        <dbReference type="SAM" id="Coils"/>
    </source>
</evidence>
<sequence>MHSGAITDNTNTAYLASEPPTSSNSYSQYGTDALFDAAAPHASGDSDVGGGSGGNAVNPSSDGFLAFGDKVNRIARYEAMGALPSTSGGFDAGFIVTKTNWTGKSPNDSPVARFPNEVLIHILSFLEPSGLLTASLISKRFHALINSPHAWRSAFVRFFPPLRTEVDEGGSPLSTQDRRYFTRLSASDVSENGWRKEYMQRTRLLRSLSKGKVHDPGASSRCSYGGLMVSYDARAGPLSVSHMAVGFAPNGVRAVHASLESQLVSASDPTTGKIEKRIARRDPLFRGFLFTPAPDLRQIRNDHPDFGVAMDMNVNRVMDISEEFGWVMGENIPDGRCYVHPYPNPHIGDGLERTRAYIEPGDYGLKPAVTCLWIAKKRSGGVRDSTGAAVIIGNSRGYVRIFSADLSKPLDRMTQVRAYCISPGVPITQIKVDEDFLPRRLKQGRPWVTIVNALGEIYYLRNKPTAASDDGWRMIPETARMPTPVYAEVFPELSQELSWEQLEEKHKQRTDLLLNMDYAKIKELWEGCRMDWFIEVDWAGENIVAGRAGSESYWYGNLTENADMYLKRFHRRPVKTRAPETYVRGISRSSPDSTPTESIFSGDDGVTSQDAGSSIPMAEIPDEEPQIQNDEWISTELRMDGKSFTRITAYSLDNSHLARLTASEDPTLREGLPGGNGRLFAVGTNTGSIFVFNIRPTSLAEPVGHPIRTIHTDSPQISTLALSSLVVVHGGDDGLVQAWDPLGSTRSPVRTLHSRFSARARRRIEQNVGMAATDNQFAARCLVLDPDPMRLRGAVALGTFIRYWSFSVDATSGVTKKKRKKFGGGSRINGTPTRSKDAIREAIQSDELALRRELEQARKEAEELEKRYGISARRDALNEEEMLAYARMISQETFEMESSTNRSEVGSSLSGRSSDTVTSDGSFRSAPFGNRPPPDSEDADLELALRLSLQEVEVSEMDRSGEQDPWDSAFTMEPGPSDYSFEHWSVSPSKPVSSNAFGPCSASTSPTKSNSSPRKSTKKGGWEKVSLGALDGWSGSGKARDQEFDDDLELAIRLSLQEQEAAKQWDGKGKGKGVAFTREQAEAAHVLAEWTEYHPEQTTDAEMQESGSDSPPAPPLPTDIEGLLGRHFAALKEGYDASLANLVTIVLELKGTVEKLSAQNGELLVRLKGLEAKSPRTTTVSHGVTQTSPPPRVANSATQALPAPPPPPHAGPSDALVSVRPTPGTRDAPAPSAPRDEAEAKEGWKKVERKKRRRPSGRTAAQSAGKSVPSWAQVAGDGAVCFNFYIGGGAGNTKPRTARRPQGGKKKEKGKEKEQRAPRV</sequence>
<feature type="coiled-coil region" evidence="1">
    <location>
        <begin position="840"/>
        <end position="874"/>
    </location>
</feature>
<dbReference type="Gene3D" id="6.10.140.100">
    <property type="match status" value="1"/>
</dbReference>
<reference evidence="4 5" key="1">
    <citation type="submission" date="2019-09" db="EMBL/GenBank/DDBJ databases">
        <title>Draft genome of the ectomycorrhizal ascomycete Sphaerosporella brunnea.</title>
        <authorList>
            <consortium name="DOE Joint Genome Institute"/>
            <person name="Benucci G.M."/>
            <person name="Marozzi G."/>
            <person name="Antonielli L."/>
            <person name="Sanchez S."/>
            <person name="Marco P."/>
            <person name="Wang X."/>
            <person name="Falini L.B."/>
            <person name="Barry K."/>
            <person name="Haridas S."/>
            <person name="Lipzen A."/>
            <person name="Labutti K."/>
            <person name="Grigoriev I.V."/>
            <person name="Murat C."/>
            <person name="Martin F."/>
            <person name="Albertini E."/>
            <person name="Donnini D."/>
            <person name="Bonito G."/>
        </authorList>
    </citation>
    <scope>NUCLEOTIDE SEQUENCE [LARGE SCALE GENOMIC DNA]</scope>
    <source>
        <strain evidence="4 5">Sb_GMNB300</strain>
    </source>
</reference>
<dbReference type="InterPro" id="IPR003903">
    <property type="entry name" value="UIM_dom"/>
</dbReference>
<dbReference type="PANTHER" id="PTHR10223">
    <property type="entry name" value="26S PROTEASOME NON-ATPASE REGULATORY SUBUNIT 4"/>
    <property type="match status" value="1"/>
</dbReference>
<dbReference type="PROSITE" id="PS50330">
    <property type="entry name" value="UIM"/>
    <property type="match status" value="2"/>
</dbReference>
<feature type="compositionally biased region" description="Basic and acidic residues" evidence="2">
    <location>
        <begin position="1234"/>
        <end position="1246"/>
    </location>
</feature>
<dbReference type="SUPFAM" id="SSF50998">
    <property type="entry name" value="Quinoprotein alcohol dehydrogenase-like"/>
    <property type="match status" value="1"/>
</dbReference>
<protein>
    <recommendedName>
        <fullName evidence="3">F-box domain-containing protein</fullName>
    </recommendedName>
</protein>
<dbReference type="GO" id="GO:0005829">
    <property type="term" value="C:cytosol"/>
    <property type="evidence" value="ECO:0007669"/>
    <property type="project" value="TreeGrafter"/>
</dbReference>
<feature type="region of interest" description="Disordered" evidence="2">
    <location>
        <begin position="954"/>
        <end position="1024"/>
    </location>
</feature>
<evidence type="ECO:0000256" key="2">
    <source>
        <dbReference type="SAM" id="MobiDB-lite"/>
    </source>
</evidence>
<dbReference type="InterPro" id="IPR001810">
    <property type="entry name" value="F-box_dom"/>
</dbReference>
<feature type="compositionally biased region" description="Basic residues" evidence="2">
    <location>
        <begin position="1296"/>
        <end position="1308"/>
    </location>
</feature>
<dbReference type="InterPro" id="IPR011047">
    <property type="entry name" value="Quinoprotein_ADH-like_sf"/>
</dbReference>
<feature type="region of interest" description="Disordered" evidence="2">
    <location>
        <begin position="1"/>
        <end position="27"/>
    </location>
</feature>
<accession>A0A5J5EZV0</accession>
<feature type="compositionally biased region" description="Polar residues" evidence="2">
    <location>
        <begin position="587"/>
        <end position="599"/>
    </location>
</feature>
<comment type="caution">
    <text evidence="4">The sequence shown here is derived from an EMBL/GenBank/DDBJ whole genome shotgun (WGS) entry which is preliminary data.</text>
</comment>
<dbReference type="PANTHER" id="PTHR10223:SF2">
    <property type="entry name" value="F-BOX AND WD DOMAIN PROTEIN (AFU_ORTHOLOGUE AFUA_6G11400)"/>
    <property type="match status" value="1"/>
</dbReference>
<evidence type="ECO:0000313" key="4">
    <source>
        <dbReference type="EMBL" id="KAA8908828.1"/>
    </source>
</evidence>
<dbReference type="InterPro" id="IPR036047">
    <property type="entry name" value="F-box-like_dom_sf"/>
</dbReference>
<dbReference type="GO" id="GO:0008540">
    <property type="term" value="C:proteasome regulatory particle, base subcomplex"/>
    <property type="evidence" value="ECO:0007669"/>
    <property type="project" value="TreeGrafter"/>
</dbReference>
<feature type="compositionally biased region" description="Low complexity" evidence="2">
    <location>
        <begin position="902"/>
        <end position="919"/>
    </location>
</feature>
<dbReference type="InterPro" id="IPR015943">
    <property type="entry name" value="WD40/YVTN_repeat-like_dom_sf"/>
</dbReference>
<feature type="compositionally biased region" description="Polar residues" evidence="2">
    <location>
        <begin position="1098"/>
        <end position="1109"/>
    </location>
</feature>
<evidence type="ECO:0000313" key="5">
    <source>
        <dbReference type="Proteomes" id="UP000326924"/>
    </source>
</evidence>
<dbReference type="GO" id="GO:0031593">
    <property type="term" value="F:polyubiquitin modification-dependent protein binding"/>
    <property type="evidence" value="ECO:0007669"/>
    <property type="project" value="TreeGrafter"/>
</dbReference>
<dbReference type="SMART" id="SM00726">
    <property type="entry name" value="UIM"/>
    <property type="match status" value="3"/>
</dbReference>
<gene>
    <name evidence="4" type="ORF">FN846DRAFT_905973</name>
</gene>
<dbReference type="Gene3D" id="1.20.1280.50">
    <property type="match status" value="1"/>
</dbReference>
<dbReference type="GO" id="GO:0005634">
    <property type="term" value="C:nucleus"/>
    <property type="evidence" value="ECO:0007669"/>
    <property type="project" value="TreeGrafter"/>
</dbReference>
<dbReference type="SUPFAM" id="SSF81383">
    <property type="entry name" value="F-box domain"/>
    <property type="match status" value="1"/>
</dbReference>
<dbReference type="InParanoid" id="A0A5J5EZV0"/>
<dbReference type="Pfam" id="PF02809">
    <property type="entry name" value="UIM"/>
    <property type="match status" value="3"/>
</dbReference>
<dbReference type="Gene3D" id="2.130.10.10">
    <property type="entry name" value="YVTN repeat-like/Quinoprotein amine dehydrogenase"/>
    <property type="match status" value="1"/>
</dbReference>
<feature type="region of interest" description="Disordered" evidence="2">
    <location>
        <begin position="583"/>
        <end position="611"/>
    </location>
</feature>
<feature type="region of interest" description="Disordered" evidence="2">
    <location>
        <begin position="1175"/>
        <end position="1320"/>
    </location>
</feature>
<dbReference type="Pfam" id="PF12937">
    <property type="entry name" value="F-box-like"/>
    <property type="match status" value="1"/>
</dbReference>
<feature type="domain" description="F-box" evidence="3">
    <location>
        <begin position="108"/>
        <end position="154"/>
    </location>
</feature>
<feature type="compositionally biased region" description="Basic and acidic residues" evidence="2">
    <location>
        <begin position="1309"/>
        <end position="1320"/>
    </location>
</feature>
<dbReference type="Proteomes" id="UP000326924">
    <property type="component" value="Unassembled WGS sequence"/>
</dbReference>
<feature type="compositionally biased region" description="Polar residues" evidence="2">
    <location>
        <begin position="986"/>
        <end position="996"/>
    </location>
</feature>